<dbReference type="Gene3D" id="1.20.20.10">
    <property type="entry name" value="F1F0 ATP synthase subunit C"/>
    <property type="match status" value="1"/>
</dbReference>
<dbReference type="InterPro" id="IPR005953">
    <property type="entry name" value="ATP_synth_csu_bac/chlpt"/>
</dbReference>
<keyword evidence="8 14" id="KW-1133">Transmembrane helix</keyword>
<dbReference type="PANTHER" id="PTHR10031:SF0">
    <property type="entry name" value="ATPASE PROTEIN 9"/>
    <property type="match status" value="1"/>
</dbReference>
<dbReference type="InterPro" id="IPR038662">
    <property type="entry name" value="ATP_synth_F0_csu_sf"/>
</dbReference>
<protein>
    <recommendedName>
        <fullName evidence="14">ATP synthase subunit c</fullName>
    </recommendedName>
    <alternativeName>
        <fullName evidence="14">ATP synthase F(0) sector subunit c</fullName>
    </alternativeName>
    <alternativeName>
        <fullName evidence="14">F-type ATPase subunit c</fullName>
        <shortName evidence="14">F-ATPase subunit c</shortName>
    </alternativeName>
    <alternativeName>
        <fullName evidence="14">Lipid-binding protein</fullName>
    </alternativeName>
</protein>
<evidence type="ECO:0000256" key="3">
    <source>
        <dbReference type="ARBA" id="ARBA00022448"/>
    </source>
</evidence>
<dbReference type="GO" id="GO:0046933">
    <property type="term" value="F:proton-transporting ATP synthase activity, rotational mechanism"/>
    <property type="evidence" value="ECO:0007669"/>
    <property type="project" value="UniProtKB-UniRule"/>
</dbReference>
<feature type="transmembrane region" description="Helical" evidence="14">
    <location>
        <begin position="64"/>
        <end position="85"/>
    </location>
</feature>
<feature type="transmembrane region" description="Helical" evidence="14">
    <location>
        <begin position="22"/>
        <end position="43"/>
    </location>
</feature>
<feature type="domain" description="V-ATPase proteolipid subunit C-like" evidence="15">
    <location>
        <begin position="22"/>
        <end position="85"/>
    </location>
</feature>
<organism evidence="16 17">
    <name type="scientific">Candidatus Falkowbacteria bacterium RIFOXYA2_FULL_38_12</name>
    <dbReference type="NCBI Taxonomy" id="1797993"/>
    <lineage>
        <taxon>Bacteria</taxon>
        <taxon>Candidatus Falkowiibacteriota</taxon>
    </lineage>
</organism>
<keyword evidence="4 14" id="KW-1003">Cell membrane</keyword>
<feature type="site" description="Reversibly protonated during proton transport" evidence="14">
    <location>
        <position position="72"/>
    </location>
</feature>
<dbReference type="GO" id="GO:0045259">
    <property type="term" value="C:proton-transporting ATP synthase complex"/>
    <property type="evidence" value="ECO:0007669"/>
    <property type="project" value="UniProtKB-KW"/>
</dbReference>
<evidence type="ECO:0000256" key="13">
    <source>
        <dbReference type="ARBA" id="ARBA00025198"/>
    </source>
</evidence>
<evidence type="ECO:0000256" key="2">
    <source>
        <dbReference type="ARBA" id="ARBA00006704"/>
    </source>
</evidence>
<sequence>MVEETKEVASGILNNLEAVKSIAAALTISVGAIAPAMAIGKLASKAMESIGRNPEAASKVQTAMILAIAFTEAIAIYALVIALIIKFV</sequence>
<evidence type="ECO:0000313" key="17">
    <source>
        <dbReference type="Proteomes" id="UP000177407"/>
    </source>
</evidence>
<gene>
    <name evidence="14" type="primary">atpE</name>
    <name evidence="16" type="ORF">A2257_01605</name>
</gene>
<dbReference type="CDD" id="cd18121">
    <property type="entry name" value="ATP-synt_Fo_c"/>
    <property type="match status" value="1"/>
</dbReference>
<comment type="function">
    <text evidence="13 14">F(1)F(0) ATP synthase produces ATP from ADP in the presence of a proton or sodium gradient. F-type ATPases consist of two structural domains, F(1) containing the extramembraneous catalytic core and F(0) containing the membrane proton channel, linked together by a central stalk and a peripheral stalk. During catalysis, ATP synthesis in the catalytic domain of F(1) is coupled via a rotary mechanism of the central stalk subunits to proton translocation.</text>
</comment>
<evidence type="ECO:0000256" key="10">
    <source>
        <dbReference type="ARBA" id="ARBA00023121"/>
    </source>
</evidence>
<dbReference type="Proteomes" id="UP000177407">
    <property type="component" value="Unassembled WGS sequence"/>
</dbReference>
<dbReference type="EMBL" id="MFGA01000016">
    <property type="protein sequence ID" value="OGF21089.1"/>
    <property type="molecule type" value="Genomic_DNA"/>
</dbReference>
<dbReference type="Pfam" id="PF00137">
    <property type="entry name" value="ATP-synt_C"/>
    <property type="match status" value="1"/>
</dbReference>
<comment type="caution">
    <text evidence="16">The sequence shown here is derived from an EMBL/GenBank/DDBJ whole genome shotgun (WGS) entry which is preliminary data.</text>
</comment>
<keyword evidence="11 14" id="KW-0472">Membrane</keyword>
<evidence type="ECO:0000256" key="9">
    <source>
        <dbReference type="ARBA" id="ARBA00023065"/>
    </source>
</evidence>
<evidence type="ECO:0000256" key="4">
    <source>
        <dbReference type="ARBA" id="ARBA00022475"/>
    </source>
</evidence>
<reference evidence="16 17" key="1">
    <citation type="journal article" date="2016" name="Nat. Commun.">
        <title>Thousands of microbial genomes shed light on interconnected biogeochemical processes in an aquifer system.</title>
        <authorList>
            <person name="Anantharaman K."/>
            <person name="Brown C.T."/>
            <person name="Hug L.A."/>
            <person name="Sharon I."/>
            <person name="Castelle C.J."/>
            <person name="Probst A.J."/>
            <person name="Thomas B.C."/>
            <person name="Singh A."/>
            <person name="Wilkins M.J."/>
            <person name="Karaoz U."/>
            <person name="Brodie E.L."/>
            <person name="Williams K.H."/>
            <person name="Hubbard S.S."/>
            <person name="Banfield J.F."/>
        </authorList>
    </citation>
    <scope>NUCLEOTIDE SEQUENCE [LARGE SCALE GENOMIC DNA]</scope>
</reference>
<dbReference type="HAMAP" id="MF_01396">
    <property type="entry name" value="ATP_synth_c_bact"/>
    <property type="match status" value="1"/>
</dbReference>
<dbReference type="GO" id="GO:0008289">
    <property type="term" value="F:lipid binding"/>
    <property type="evidence" value="ECO:0007669"/>
    <property type="project" value="UniProtKB-KW"/>
</dbReference>
<dbReference type="PROSITE" id="PS00605">
    <property type="entry name" value="ATPASE_C"/>
    <property type="match status" value="1"/>
</dbReference>
<evidence type="ECO:0000256" key="11">
    <source>
        <dbReference type="ARBA" id="ARBA00023136"/>
    </source>
</evidence>
<dbReference type="FunFam" id="1.20.20.10:FF:000002">
    <property type="entry name" value="ATP synthase subunit c"/>
    <property type="match status" value="1"/>
</dbReference>
<dbReference type="PRINTS" id="PR00124">
    <property type="entry name" value="ATPASEC"/>
</dbReference>
<evidence type="ECO:0000313" key="16">
    <source>
        <dbReference type="EMBL" id="OGF21089.1"/>
    </source>
</evidence>
<keyword evidence="12 14" id="KW-0066">ATP synthesis</keyword>
<evidence type="ECO:0000256" key="5">
    <source>
        <dbReference type="ARBA" id="ARBA00022547"/>
    </source>
</evidence>
<comment type="similarity">
    <text evidence="2 14">Belongs to the ATPase C chain family.</text>
</comment>
<proteinExistence type="inferred from homology"/>
<evidence type="ECO:0000256" key="1">
    <source>
        <dbReference type="ARBA" id="ARBA00004651"/>
    </source>
</evidence>
<keyword evidence="10 14" id="KW-0446">Lipid-binding</keyword>
<dbReference type="NCBIfam" id="TIGR01260">
    <property type="entry name" value="ATP_synt_c"/>
    <property type="match status" value="1"/>
</dbReference>
<evidence type="ECO:0000256" key="14">
    <source>
        <dbReference type="HAMAP-Rule" id="MF_01396"/>
    </source>
</evidence>
<evidence type="ECO:0000256" key="7">
    <source>
        <dbReference type="ARBA" id="ARBA00022781"/>
    </source>
</evidence>
<keyword evidence="6 14" id="KW-0812">Transmembrane</keyword>
<keyword evidence="3 14" id="KW-0813">Transport</keyword>
<comment type="subcellular location">
    <subcellularLocation>
        <location evidence="1 14">Cell membrane</location>
        <topology evidence="1 14">Multi-pass membrane protein</topology>
    </subcellularLocation>
</comment>
<dbReference type="InterPro" id="IPR002379">
    <property type="entry name" value="ATPase_proteolipid_c-like_dom"/>
</dbReference>
<evidence type="ECO:0000256" key="6">
    <source>
        <dbReference type="ARBA" id="ARBA00022692"/>
    </source>
</evidence>
<evidence type="ECO:0000256" key="12">
    <source>
        <dbReference type="ARBA" id="ARBA00023310"/>
    </source>
</evidence>
<dbReference type="InterPro" id="IPR035921">
    <property type="entry name" value="F/V-ATP_Csub_sf"/>
</dbReference>
<dbReference type="SUPFAM" id="SSF81333">
    <property type="entry name" value="F1F0 ATP synthase subunit C"/>
    <property type="match status" value="1"/>
</dbReference>
<dbReference type="InterPro" id="IPR020537">
    <property type="entry name" value="ATP_synth_F0_csu_DDCD_BS"/>
</dbReference>
<evidence type="ECO:0000259" key="15">
    <source>
        <dbReference type="Pfam" id="PF00137"/>
    </source>
</evidence>
<keyword evidence="9 14" id="KW-0406">Ion transport</keyword>
<evidence type="ECO:0000256" key="8">
    <source>
        <dbReference type="ARBA" id="ARBA00022989"/>
    </source>
</evidence>
<keyword evidence="5 14" id="KW-0138">CF(0)</keyword>
<dbReference type="GO" id="GO:0033177">
    <property type="term" value="C:proton-transporting two-sector ATPase complex, proton-transporting domain"/>
    <property type="evidence" value="ECO:0007669"/>
    <property type="project" value="InterPro"/>
</dbReference>
<dbReference type="InterPro" id="IPR000454">
    <property type="entry name" value="ATP_synth_F0_csu"/>
</dbReference>
<dbReference type="PANTHER" id="PTHR10031">
    <property type="entry name" value="ATP SYNTHASE LIPID-BINDING PROTEIN, MITOCHONDRIAL"/>
    <property type="match status" value="1"/>
</dbReference>
<accession>A0A1F5S348</accession>
<dbReference type="AlphaFoldDB" id="A0A1F5S348"/>
<dbReference type="GO" id="GO:0005886">
    <property type="term" value="C:plasma membrane"/>
    <property type="evidence" value="ECO:0007669"/>
    <property type="project" value="UniProtKB-SubCell"/>
</dbReference>
<keyword evidence="7 14" id="KW-0375">Hydrogen ion transport</keyword>
<name>A0A1F5S348_9BACT</name>
<comment type="function">
    <text evidence="14">Key component of the F(0) channel; it plays a direct role in translocation across the membrane. A homomeric c-ring of between 10-14 subunits forms the central stalk rotor element with the F(1) delta and epsilon subunits.</text>
</comment>